<dbReference type="Gene3D" id="1.20.5.170">
    <property type="match status" value="1"/>
</dbReference>
<evidence type="ECO:0000256" key="11">
    <source>
        <dbReference type="SAM" id="Coils"/>
    </source>
</evidence>
<keyword evidence="8" id="KW-0653">Protein transport</keyword>
<evidence type="ECO:0000256" key="10">
    <source>
        <dbReference type="ARBA" id="ARBA00023237"/>
    </source>
</evidence>
<dbReference type="CDD" id="cd12820">
    <property type="entry name" value="LbR_YadA-like"/>
    <property type="match status" value="1"/>
</dbReference>
<dbReference type="Gene3D" id="2.60.40.4050">
    <property type="match status" value="1"/>
</dbReference>
<dbReference type="GO" id="GO:0009279">
    <property type="term" value="C:cell outer membrane"/>
    <property type="evidence" value="ECO:0007669"/>
    <property type="project" value="UniProtKB-SubCell"/>
</dbReference>
<feature type="domain" description="Trimeric autotransporter adhesin YadA-like stalk" evidence="16">
    <location>
        <begin position="706"/>
        <end position="733"/>
    </location>
</feature>
<dbReference type="GeneID" id="29672856"/>
<keyword evidence="11" id="KW-0175">Coiled coil</keyword>
<keyword evidence="7" id="KW-0732">Signal</keyword>
<dbReference type="AlphaFoldDB" id="D1AWJ0"/>
<evidence type="ECO:0000256" key="8">
    <source>
        <dbReference type="ARBA" id="ARBA00022927"/>
    </source>
</evidence>
<dbReference type="SUPFAM" id="SSF54523">
    <property type="entry name" value="Pili subunits"/>
    <property type="match status" value="1"/>
</dbReference>
<feature type="domain" description="Trimeric autotransporter adhesin YadA-like head" evidence="15">
    <location>
        <begin position="125"/>
        <end position="145"/>
    </location>
</feature>
<evidence type="ECO:0000256" key="2">
    <source>
        <dbReference type="ARBA" id="ARBA00004442"/>
    </source>
</evidence>
<dbReference type="GO" id="GO:0009986">
    <property type="term" value="C:cell surface"/>
    <property type="evidence" value="ECO:0007669"/>
    <property type="project" value="UniProtKB-SubCell"/>
</dbReference>
<dbReference type="Gene3D" id="3.30.1300.30">
    <property type="entry name" value="GSPII I/J protein-like"/>
    <property type="match status" value="1"/>
</dbReference>
<name>D1AWJ0_STRM9</name>
<dbReference type="eggNOG" id="COG5295">
    <property type="taxonomic scope" value="Bacteria"/>
</dbReference>
<evidence type="ECO:0000256" key="9">
    <source>
        <dbReference type="ARBA" id="ARBA00023136"/>
    </source>
</evidence>
<evidence type="ECO:0000259" key="16">
    <source>
        <dbReference type="Pfam" id="PF05662"/>
    </source>
</evidence>
<evidence type="ECO:0000256" key="7">
    <source>
        <dbReference type="ARBA" id="ARBA00022729"/>
    </source>
</evidence>
<dbReference type="Proteomes" id="UP000002072">
    <property type="component" value="Chromosome"/>
</dbReference>
<feature type="transmembrane region" description="Helical" evidence="13">
    <location>
        <begin position="21"/>
        <end position="37"/>
    </location>
</feature>
<feature type="domain" description="Trimeric autotransporter adhesin YadA-like head" evidence="15">
    <location>
        <begin position="176"/>
        <end position="201"/>
    </location>
</feature>
<feature type="domain" description="Trimeric autotransporter adhesin YadA-like head" evidence="15">
    <location>
        <begin position="218"/>
        <end position="244"/>
    </location>
</feature>
<evidence type="ECO:0000256" key="1">
    <source>
        <dbReference type="ARBA" id="ARBA00004241"/>
    </source>
</evidence>
<dbReference type="Pfam" id="PF03895">
    <property type="entry name" value="YadA_anchor"/>
    <property type="match status" value="1"/>
</dbReference>
<gene>
    <name evidence="17" type="ordered locus">Smon_0179</name>
</gene>
<feature type="compositionally biased region" description="Basic and acidic residues" evidence="12">
    <location>
        <begin position="518"/>
        <end position="561"/>
    </location>
</feature>
<dbReference type="Gene3D" id="6.10.250.2040">
    <property type="match status" value="1"/>
</dbReference>
<dbReference type="Pfam" id="PF05662">
    <property type="entry name" value="YadA_stalk"/>
    <property type="match status" value="3"/>
</dbReference>
<dbReference type="InterPro" id="IPR011049">
    <property type="entry name" value="Serralysin-like_metalloprot_C"/>
</dbReference>
<evidence type="ECO:0000256" key="3">
    <source>
        <dbReference type="ARBA" id="ARBA00005848"/>
    </source>
</evidence>
<organism evidence="17 18">
    <name type="scientific">Streptobacillus moniliformis (strain ATCC 14647 / DSM 12112 / NCTC 10651 / 9901)</name>
    <dbReference type="NCBI Taxonomy" id="519441"/>
    <lineage>
        <taxon>Bacteria</taxon>
        <taxon>Fusobacteriati</taxon>
        <taxon>Fusobacteriota</taxon>
        <taxon>Fusobacteriia</taxon>
        <taxon>Fusobacteriales</taxon>
        <taxon>Leptotrichiaceae</taxon>
        <taxon>Streptobacillus</taxon>
    </lineage>
</organism>
<dbReference type="Gene3D" id="2.150.10.10">
    <property type="entry name" value="Serralysin-like metalloprotease, C-terminal"/>
    <property type="match status" value="1"/>
</dbReference>
<dbReference type="InterPro" id="IPR005594">
    <property type="entry name" value="YadA_C"/>
</dbReference>
<keyword evidence="4" id="KW-0813">Transport</keyword>
<keyword evidence="18" id="KW-1185">Reference proteome</keyword>
<feature type="coiled-coil region" evidence="11">
    <location>
        <begin position="950"/>
        <end position="998"/>
    </location>
</feature>
<keyword evidence="10" id="KW-0998">Cell outer membrane</keyword>
<dbReference type="RefSeq" id="WP_012858224.1">
    <property type="nucleotide sequence ID" value="NC_013515.1"/>
</dbReference>
<evidence type="ECO:0000259" key="15">
    <source>
        <dbReference type="Pfam" id="PF05658"/>
    </source>
</evidence>
<dbReference type="Gene3D" id="6.10.250.2120">
    <property type="match status" value="1"/>
</dbReference>
<evidence type="ECO:0000313" key="18">
    <source>
        <dbReference type="Proteomes" id="UP000002072"/>
    </source>
</evidence>
<evidence type="ECO:0000256" key="4">
    <source>
        <dbReference type="ARBA" id="ARBA00022448"/>
    </source>
</evidence>
<dbReference type="Pfam" id="PF05658">
    <property type="entry name" value="YadA_head"/>
    <property type="match status" value="3"/>
</dbReference>
<protein>
    <submittedName>
        <fullName evidence="17">YadA domain protein</fullName>
    </submittedName>
</protein>
<accession>D1AWJ0</accession>
<dbReference type="SUPFAM" id="SSF101967">
    <property type="entry name" value="Adhesin YadA, collagen-binding domain"/>
    <property type="match status" value="1"/>
</dbReference>
<feature type="domain" description="Trimeric autotransporter adhesin YadA-like stalk" evidence="16">
    <location>
        <begin position="288"/>
        <end position="323"/>
    </location>
</feature>
<reference evidence="17 18" key="1">
    <citation type="journal article" date="2009" name="Stand. Genomic Sci.">
        <title>Complete genome sequence of Streptobacillus moniliformis type strain (9901T).</title>
        <authorList>
            <person name="Nolan M."/>
            <person name="Gronow S."/>
            <person name="Lapidus A."/>
            <person name="Ivanova N."/>
            <person name="Copeland A."/>
            <person name="Lucas S."/>
            <person name="Del Rio T.G."/>
            <person name="Chen F."/>
            <person name="Tice H."/>
            <person name="Pitluck S."/>
            <person name="Cheng J.F."/>
            <person name="Sims D."/>
            <person name="Meincke L."/>
            <person name="Bruce D."/>
            <person name="Goodwin L."/>
            <person name="Brettin T."/>
            <person name="Han C."/>
            <person name="Detter J.C."/>
            <person name="Ovchinikova G."/>
            <person name="Pati A."/>
            <person name="Mavromatis K."/>
            <person name="Mikhailova N."/>
            <person name="Chen A."/>
            <person name="Palaniappan K."/>
            <person name="Land M."/>
            <person name="Hauser L."/>
            <person name="Chang Y.J."/>
            <person name="Jeffries C.D."/>
            <person name="Rohde M."/>
            <person name="Sproer C."/>
            <person name="Goker M."/>
            <person name="Bristow J."/>
            <person name="Eisen J.A."/>
            <person name="Markowitz V."/>
            <person name="Hugenholtz P."/>
            <person name="Kyrpides N.C."/>
            <person name="Klenk H.P."/>
            <person name="Chain P."/>
        </authorList>
    </citation>
    <scope>NUCLEOTIDE SEQUENCE [LARGE SCALE GENOMIC DNA]</scope>
    <source>
        <strain evidence="18">ATCC 14647 / DSM 12112 / NCTC 10651 / 9901</strain>
    </source>
</reference>
<feature type="region of interest" description="Disordered" evidence="12">
    <location>
        <begin position="518"/>
        <end position="584"/>
    </location>
</feature>
<feature type="domain" description="Trimeric autotransporter adhesin YadA-like stalk" evidence="16">
    <location>
        <begin position="652"/>
        <end position="671"/>
    </location>
</feature>
<keyword evidence="5" id="KW-1134">Transmembrane beta strand</keyword>
<dbReference type="InterPro" id="IPR045584">
    <property type="entry name" value="Pilin-like"/>
</dbReference>
<feature type="domain" description="Trimeric autotransporter adhesin YadA-like C-terminal membrane anchor" evidence="14">
    <location>
        <begin position="876"/>
        <end position="931"/>
    </location>
</feature>
<dbReference type="KEGG" id="smf:Smon_0179"/>
<keyword evidence="6 13" id="KW-0812">Transmembrane</keyword>
<dbReference type="InterPro" id="IPR008640">
    <property type="entry name" value="Adhesin_Head_dom"/>
</dbReference>
<evidence type="ECO:0000259" key="14">
    <source>
        <dbReference type="Pfam" id="PF03895"/>
    </source>
</evidence>
<evidence type="ECO:0000256" key="13">
    <source>
        <dbReference type="SAM" id="Phobius"/>
    </source>
</evidence>
<evidence type="ECO:0000256" key="12">
    <source>
        <dbReference type="SAM" id="MobiDB-lite"/>
    </source>
</evidence>
<proteinExistence type="inferred from homology"/>
<sequence>MKGESKLKKWLKGRIRIDKRIIIAFLITGSILSNLSYSRETYEEDPTETQKDVDLTDGFHRGNSAKLDYDPKKVPRILDNKVPGNTLDTTKKRGTGVALGAFSHAGKGGVALGSHSSSGGAVFGVGIGFQARATKASAIAIGAGSYSNGYYSQAYGRSATALGNESIAQGVTSLAKEKGSIAIGTNATSSGENAIAIGSSARIRNALYQTDQSKRTDASGKNSVALGHMSQASIENGIAIGSESKTTVDKGIEGYNPNSSDTETLKGNVLKSTHAALAIGNGSTVTRQITGLAAGKEDTDAVNVAQLKALEKKITNLSDDTINKWKEKLTIGYKVGSETNSKTVSLSTGLHFKSSNDNLTITSGDKGEVKFELKQTDTINGTNGSSSNKLTTEKAVKSYVQEQIKDVKEGKFKDLTITSKDDSSKKSTIETDKDGDLAVKKGDNGSSSKILTEANVGEKAKLKYKANGSGEKEVELNKGLNFKDGTNTKATIGENGEVKYDLNDNLTGIKSIKGLESRTTDKDDYGTSDNEGRAATEGAVKKLKEEIESKLGDSSKDDQSTKNKNGSAGKDGLNGKSINEKINSIRRGESGSLVYTDEEGNRVVKADDGKFYKKEDVETNGKAKANATAVTNIRQSLVDKDGSTTNPTVLGNVGAATKDTDAINLKQLKDLGLDPTAQNKKPALTYDGENKEKITLGKDTSNPTTITNLKEGEVSSTSKDAVNGKQLHELGEKSLIFGAEEGTNFTRNNNQTKTVEIISTKEEIKKDGNTYVGNNLTTKISSNGNKATISVGLKEDPEFKELTIKDYFNKERIRFRTEYDKGVIDFLNNEGVIRGLADPVDENDAANKNYVDNSVTKALGGVASAIAMANLPNVSGGGHNIAGSYGYYNGEHAFALGLSGTNEKVNLTYRASGSLNTRGNISLGAGLGYQFDNISKRNKELLTLQRNGNINLLDEKVYELEKQLNKVEKLNLEYKNEVEELKVKVNKLEKMLNELIKK</sequence>
<comment type="subcellular location">
    <subcellularLocation>
        <location evidence="2">Cell outer membrane</location>
    </subcellularLocation>
    <subcellularLocation>
        <location evidence="1">Cell surface</location>
    </subcellularLocation>
</comment>
<dbReference type="OrthoDB" id="84732at2"/>
<dbReference type="InterPro" id="IPR008635">
    <property type="entry name" value="Coiled_stalk_dom"/>
</dbReference>
<dbReference type="HOGENOM" id="CLU_297166_0_0_0"/>
<keyword evidence="13" id="KW-1133">Transmembrane helix</keyword>
<dbReference type="STRING" id="519441.Smon_0179"/>
<keyword evidence="9 13" id="KW-0472">Membrane</keyword>
<evidence type="ECO:0000313" key="17">
    <source>
        <dbReference type="EMBL" id="ACZ00666.1"/>
    </source>
</evidence>
<dbReference type="SMR" id="D1AWJ0"/>
<evidence type="ECO:0000256" key="6">
    <source>
        <dbReference type="ARBA" id="ARBA00022692"/>
    </source>
</evidence>
<comment type="similarity">
    <text evidence="3">Belongs to the autotransporter-2 (AT-2) (TC 1.B.40) family.</text>
</comment>
<dbReference type="GO" id="GO:0015031">
    <property type="term" value="P:protein transport"/>
    <property type="evidence" value="ECO:0007669"/>
    <property type="project" value="UniProtKB-KW"/>
</dbReference>
<dbReference type="EMBL" id="CP001779">
    <property type="protein sequence ID" value="ACZ00666.1"/>
    <property type="molecule type" value="Genomic_DNA"/>
</dbReference>
<evidence type="ECO:0000256" key="5">
    <source>
        <dbReference type="ARBA" id="ARBA00022452"/>
    </source>
</evidence>